<organism evidence="2 3">
    <name type="scientific">Euroglyphus maynei</name>
    <name type="common">Mayne's house dust mite</name>
    <dbReference type="NCBI Taxonomy" id="6958"/>
    <lineage>
        <taxon>Eukaryota</taxon>
        <taxon>Metazoa</taxon>
        <taxon>Ecdysozoa</taxon>
        <taxon>Arthropoda</taxon>
        <taxon>Chelicerata</taxon>
        <taxon>Arachnida</taxon>
        <taxon>Acari</taxon>
        <taxon>Acariformes</taxon>
        <taxon>Sarcoptiformes</taxon>
        <taxon>Astigmata</taxon>
        <taxon>Psoroptidia</taxon>
        <taxon>Analgoidea</taxon>
        <taxon>Pyroglyphidae</taxon>
        <taxon>Pyroglyphinae</taxon>
        <taxon>Euroglyphus</taxon>
    </lineage>
</organism>
<dbReference type="AlphaFoldDB" id="A0A1Y3AWV8"/>
<keyword evidence="1" id="KW-0732">Signal</keyword>
<gene>
    <name evidence="2" type="ORF">BLA29_000016</name>
</gene>
<evidence type="ECO:0000313" key="3">
    <source>
        <dbReference type="Proteomes" id="UP000194236"/>
    </source>
</evidence>
<keyword evidence="3" id="KW-1185">Reference proteome</keyword>
<sequence length="108" mass="11211">MSLLIAPSPNRLIFALVISTCCLPLIDRLPSACSCRAFGVRMATSPSLVMSTCCLPAIDTLPSACSCRAFGVCRAMSPSPVKVSALSPAISVSVFSSVSIIRACVWSA</sequence>
<reference evidence="2 3" key="1">
    <citation type="submission" date="2017-03" db="EMBL/GenBank/DDBJ databases">
        <title>Genome Survey of Euroglyphus maynei.</title>
        <authorList>
            <person name="Arlian L.G."/>
            <person name="Morgan M.S."/>
            <person name="Rider S.D."/>
        </authorList>
    </citation>
    <scope>NUCLEOTIDE SEQUENCE [LARGE SCALE GENOMIC DNA]</scope>
    <source>
        <strain evidence="2">Arlian Lab</strain>
        <tissue evidence="2">Whole body</tissue>
    </source>
</reference>
<dbReference type="EMBL" id="MUJZ01055907">
    <property type="protein sequence ID" value="OTF72487.1"/>
    <property type="molecule type" value="Genomic_DNA"/>
</dbReference>
<proteinExistence type="predicted"/>
<evidence type="ECO:0000256" key="1">
    <source>
        <dbReference type="SAM" id="SignalP"/>
    </source>
</evidence>
<feature type="signal peptide" evidence="1">
    <location>
        <begin position="1"/>
        <end position="28"/>
    </location>
</feature>
<name>A0A1Y3AWV8_EURMA</name>
<evidence type="ECO:0000313" key="2">
    <source>
        <dbReference type="EMBL" id="OTF72487.1"/>
    </source>
</evidence>
<evidence type="ECO:0008006" key="4">
    <source>
        <dbReference type="Google" id="ProtNLM"/>
    </source>
</evidence>
<protein>
    <recommendedName>
        <fullName evidence="4">Secreted protein</fullName>
    </recommendedName>
</protein>
<comment type="caution">
    <text evidence="2">The sequence shown here is derived from an EMBL/GenBank/DDBJ whole genome shotgun (WGS) entry which is preliminary data.</text>
</comment>
<accession>A0A1Y3AWV8</accession>
<dbReference type="Proteomes" id="UP000194236">
    <property type="component" value="Unassembled WGS sequence"/>
</dbReference>
<feature type="chain" id="PRO_5013345325" description="Secreted protein" evidence="1">
    <location>
        <begin position="29"/>
        <end position="108"/>
    </location>
</feature>